<evidence type="ECO:0000313" key="6">
    <source>
        <dbReference type="EMBL" id="CAH3167587.1"/>
    </source>
</evidence>
<evidence type="ECO:0000313" key="7">
    <source>
        <dbReference type="Proteomes" id="UP001159405"/>
    </source>
</evidence>
<keyword evidence="2 3" id="KW-0238">DNA-binding</keyword>
<protein>
    <recommendedName>
        <fullName evidence="5">Homeobox domain-containing protein</fullName>
    </recommendedName>
</protein>
<reference evidence="6 7" key="1">
    <citation type="submission" date="2022-05" db="EMBL/GenBank/DDBJ databases">
        <authorList>
            <consortium name="Genoscope - CEA"/>
            <person name="William W."/>
        </authorList>
    </citation>
    <scope>NUCLEOTIDE SEQUENCE [LARGE SCALE GENOMIC DNA]</scope>
</reference>
<dbReference type="PANTHER" id="PTHR24340">
    <property type="entry name" value="HOMEOBOX PROTEIN NKX"/>
    <property type="match status" value="1"/>
</dbReference>
<dbReference type="EMBL" id="CALNXK010000141">
    <property type="protein sequence ID" value="CAH3167587.1"/>
    <property type="molecule type" value="Genomic_DNA"/>
</dbReference>
<dbReference type="InterPro" id="IPR050394">
    <property type="entry name" value="Homeobox_NK-like"/>
</dbReference>
<evidence type="ECO:0000259" key="5">
    <source>
        <dbReference type="PROSITE" id="PS50071"/>
    </source>
</evidence>
<feature type="domain" description="Homeobox" evidence="5">
    <location>
        <begin position="112"/>
        <end position="172"/>
    </location>
</feature>
<sequence>MDCHQMKSVISLVDSLVRSAQDRRSRIRNTSPTDFSVCSILGLESVVTKSSLSSECNSPTSPPLSPYSDCTSPRPSHMVPSPPLTPYSDITSSSSDCDSEPDQASTPTEHSTKKKRQRTTFSPMEVLELERAFRRRPYLLKEDAEELVQRLGITAKSLKYWFQNRRAKSRKLEKKISSVCQSSLSNQFNSRAYSDHWKQGERVSCPAMESYLRDSQRTVANRQLSVESNRVPKFHLDQFTIRPFGPARLPYSRALYRYQPY</sequence>
<evidence type="ECO:0000256" key="2">
    <source>
        <dbReference type="PROSITE-ProRule" id="PRU00108"/>
    </source>
</evidence>
<dbReference type="InterPro" id="IPR009057">
    <property type="entry name" value="Homeodomain-like_sf"/>
</dbReference>
<comment type="caution">
    <text evidence="6">The sequence shown here is derived from an EMBL/GenBank/DDBJ whole genome shotgun (WGS) entry which is preliminary data.</text>
</comment>
<name>A0ABN8QNW0_9CNID</name>
<evidence type="ECO:0000256" key="1">
    <source>
        <dbReference type="ARBA" id="ARBA00004123"/>
    </source>
</evidence>
<dbReference type="CDD" id="cd00086">
    <property type="entry name" value="homeodomain"/>
    <property type="match status" value="1"/>
</dbReference>
<dbReference type="Pfam" id="PF00046">
    <property type="entry name" value="Homeodomain"/>
    <property type="match status" value="1"/>
</dbReference>
<keyword evidence="7" id="KW-1185">Reference proteome</keyword>
<feature type="DNA-binding region" description="Homeobox" evidence="2">
    <location>
        <begin position="114"/>
        <end position="173"/>
    </location>
</feature>
<dbReference type="Proteomes" id="UP001159405">
    <property type="component" value="Unassembled WGS sequence"/>
</dbReference>
<feature type="region of interest" description="Disordered" evidence="4">
    <location>
        <begin position="52"/>
        <end position="121"/>
    </location>
</feature>
<comment type="subcellular location">
    <subcellularLocation>
        <location evidence="1 2 3">Nucleus</location>
    </subcellularLocation>
</comment>
<organism evidence="6 7">
    <name type="scientific">Porites lobata</name>
    <dbReference type="NCBI Taxonomy" id="104759"/>
    <lineage>
        <taxon>Eukaryota</taxon>
        <taxon>Metazoa</taxon>
        <taxon>Cnidaria</taxon>
        <taxon>Anthozoa</taxon>
        <taxon>Hexacorallia</taxon>
        <taxon>Scleractinia</taxon>
        <taxon>Fungiina</taxon>
        <taxon>Poritidae</taxon>
        <taxon>Porites</taxon>
    </lineage>
</organism>
<dbReference type="SMART" id="SM00389">
    <property type="entry name" value="HOX"/>
    <property type="match status" value="1"/>
</dbReference>
<accession>A0ABN8QNW0</accession>
<gene>
    <name evidence="6" type="ORF">PLOB_00008767</name>
</gene>
<dbReference type="SUPFAM" id="SSF46689">
    <property type="entry name" value="Homeodomain-like"/>
    <property type="match status" value="1"/>
</dbReference>
<proteinExistence type="predicted"/>
<keyword evidence="2 3" id="KW-0539">Nucleus</keyword>
<dbReference type="PROSITE" id="PS50071">
    <property type="entry name" value="HOMEOBOX_2"/>
    <property type="match status" value="1"/>
</dbReference>
<evidence type="ECO:0000256" key="4">
    <source>
        <dbReference type="SAM" id="MobiDB-lite"/>
    </source>
</evidence>
<keyword evidence="2 3" id="KW-0371">Homeobox</keyword>
<evidence type="ECO:0000256" key="3">
    <source>
        <dbReference type="RuleBase" id="RU000682"/>
    </source>
</evidence>
<dbReference type="InterPro" id="IPR001356">
    <property type="entry name" value="HD"/>
</dbReference>
<dbReference type="Gene3D" id="1.10.10.60">
    <property type="entry name" value="Homeodomain-like"/>
    <property type="match status" value="1"/>
</dbReference>